<proteinExistence type="predicted"/>
<evidence type="ECO:0000256" key="2">
    <source>
        <dbReference type="SAM" id="Phobius"/>
    </source>
</evidence>
<evidence type="ECO:0000313" key="6">
    <source>
        <dbReference type="Proteomes" id="UP001595791"/>
    </source>
</evidence>
<reference evidence="6" key="1">
    <citation type="journal article" date="2019" name="Int. J. Syst. Evol. Microbiol.">
        <title>The Global Catalogue of Microorganisms (GCM) 10K type strain sequencing project: providing services to taxonomists for standard genome sequencing and annotation.</title>
        <authorList>
            <consortium name="The Broad Institute Genomics Platform"/>
            <consortium name="The Broad Institute Genome Sequencing Center for Infectious Disease"/>
            <person name="Wu L."/>
            <person name="Ma J."/>
        </authorList>
    </citation>
    <scope>NUCLEOTIDE SEQUENCE [LARGE SCALE GENOMIC DNA]</scope>
    <source>
        <strain evidence="6">LMG 29894</strain>
    </source>
</reference>
<gene>
    <name evidence="5" type="ORF">ACFOW7_13455</name>
</gene>
<feature type="transmembrane region" description="Helical" evidence="2">
    <location>
        <begin position="239"/>
        <end position="261"/>
    </location>
</feature>
<dbReference type="RefSeq" id="WP_378165074.1">
    <property type="nucleotide sequence ID" value="NZ_JBHSBU010000001.1"/>
</dbReference>
<keyword evidence="1" id="KW-0175">Coiled coil</keyword>
<keyword evidence="3" id="KW-0732">Signal</keyword>
<organism evidence="5 6">
    <name type="scientific">Chitinimonas lacunae</name>
    <dbReference type="NCBI Taxonomy" id="1963018"/>
    <lineage>
        <taxon>Bacteria</taxon>
        <taxon>Pseudomonadati</taxon>
        <taxon>Pseudomonadota</taxon>
        <taxon>Betaproteobacteria</taxon>
        <taxon>Neisseriales</taxon>
        <taxon>Chitinibacteraceae</taxon>
        <taxon>Chitinimonas</taxon>
    </lineage>
</organism>
<feature type="coiled-coil region" evidence="1">
    <location>
        <begin position="134"/>
        <end position="192"/>
    </location>
</feature>
<keyword evidence="2" id="KW-0812">Transmembrane</keyword>
<keyword evidence="2" id="KW-1133">Transmembrane helix</keyword>
<feature type="domain" description="DUF4349" evidence="4">
    <location>
        <begin position="58"/>
        <end position="262"/>
    </location>
</feature>
<comment type="caution">
    <text evidence="5">The sequence shown here is derived from an EMBL/GenBank/DDBJ whole genome shotgun (WGS) entry which is preliminary data.</text>
</comment>
<evidence type="ECO:0000256" key="1">
    <source>
        <dbReference type="SAM" id="Coils"/>
    </source>
</evidence>
<dbReference type="EMBL" id="JBHSBU010000001">
    <property type="protein sequence ID" value="MFC4160345.1"/>
    <property type="molecule type" value="Genomic_DNA"/>
</dbReference>
<sequence length="278" mass="30112">MNLAAALLGLLLALTALFGCSDAKLVASVPDSAAPAAAPAGAAAAQSSRGSGRYLAVSHHLLVQTTAARIESLYRDIEAQALALGGEVVSSRFSQREGSRPEAELTLRLPPARVAAFHAALAKGGRLIDSRRDSEDKTAEVIDVEARLKNLTEARDRLRSMLATPATKLADVLEVQKALTETQSQLDSLAAQRKVLAQLTELERITVQLQVEPSALERSAFEPLRDAWNETGHLFASSLAALLSFTVITLPWLLLGYLLSWPLRRAWRRRREARRHAG</sequence>
<dbReference type="Pfam" id="PF14257">
    <property type="entry name" value="DUF4349"/>
    <property type="match status" value="1"/>
</dbReference>
<dbReference type="InterPro" id="IPR025645">
    <property type="entry name" value="DUF4349"/>
</dbReference>
<feature type="chain" id="PRO_5046398811" evidence="3">
    <location>
        <begin position="19"/>
        <end position="278"/>
    </location>
</feature>
<evidence type="ECO:0000259" key="4">
    <source>
        <dbReference type="Pfam" id="PF14257"/>
    </source>
</evidence>
<dbReference type="Proteomes" id="UP001595791">
    <property type="component" value="Unassembled WGS sequence"/>
</dbReference>
<protein>
    <submittedName>
        <fullName evidence="5">DUF4349 domain-containing protein</fullName>
    </submittedName>
</protein>
<name>A0ABV8MU26_9NEIS</name>
<feature type="signal peptide" evidence="3">
    <location>
        <begin position="1"/>
        <end position="18"/>
    </location>
</feature>
<keyword evidence="2" id="KW-0472">Membrane</keyword>
<accession>A0ABV8MU26</accession>
<evidence type="ECO:0000256" key="3">
    <source>
        <dbReference type="SAM" id="SignalP"/>
    </source>
</evidence>
<evidence type="ECO:0000313" key="5">
    <source>
        <dbReference type="EMBL" id="MFC4160345.1"/>
    </source>
</evidence>
<keyword evidence="6" id="KW-1185">Reference proteome</keyword>